<evidence type="ECO:0000313" key="5">
    <source>
        <dbReference type="Proteomes" id="UP000224854"/>
    </source>
</evidence>
<dbReference type="GO" id="GO:0016491">
    <property type="term" value="F:oxidoreductase activity"/>
    <property type="evidence" value="ECO:0007669"/>
    <property type="project" value="UniProtKB-KW"/>
</dbReference>
<evidence type="ECO:0000256" key="1">
    <source>
        <dbReference type="ARBA" id="ARBA00005725"/>
    </source>
</evidence>
<dbReference type="AlphaFoldDB" id="A0A2C5XPL4"/>
<sequence>MTKKSTKGSYFEQRGIKVLASDYTCASILGILNAVNASALISFSNSDGQTYIDVHRACLDACRKSKTCKRFIPSEYAGNIDEFPNSPSYFTESRVPFRQMLREEKDVEWTIFNNGWIMDYCLPAHAEKHMPSIPDEFPIDPDGWKACIRGTGDAVQSFTSGQDIGKALVRLLAAPKWEPTTYITGQWSSFNDMVAAMEKFYDRPMPKTFRSEADIHKDTLLPPTPENTTARYLASVEEMMLNASGACPREKTLRQRREFFADLHFTRLEDLLSGKAA</sequence>
<dbReference type="EMBL" id="NJEU01002265">
    <property type="protein sequence ID" value="PHH58407.1"/>
    <property type="molecule type" value="Genomic_DNA"/>
</dbReference>
<reference evidence="4 5" key="1">
    <citation type="submission" date="2017-06" db="EMBL/GenBank/DDBJ databases">
        <title>Ant-infecting Ophiocordyceps genomes reveal a high diversity of potential behavioral manipulation genes and a possible major role for enterotoxins.</title>
        <authorList>
            <person name="De Bekker C."/>
            <person name="Evans H.C."/>
            <person name="Brachmann A."/>
            <person name="Hughes D.P."/>
        </authorList>
    </citation>
    <scope>NUCLEOTIDE SEQUENCE [LARGE SCALE GENOMIC DNA]</scope>
    <source>
        <strain evidence="4 5">1348a</strain>
    </source>
</reference>
<proteinExistence type="inferred from homology"/>
<keyword evidence="3" id="KW-0560">Oxidoreductase</keyword>
<evidence type="ECO:0008006" key="6">
    <source>
        <dbReference type="Google" id="ProtNLM"/>
    </source>
</evidence>
<comment type="similarity">
    <text evidence="1">Belongs to the NmrA-type oxidoreductase family. Isoflavone reductase subfamily.</text>
</comment>
<comment type="caution">
    <text evidence="4">The sequence shown here is derived from an EMBL/GenBank/DDBJ whole genome shotgun (WGS) entry which is preliminary data.</text>
</comment>
<evidence type="ECO:0000313" key="4">
    <source>
        <dbReference type="EMBL" id="PHH58407.1"/>
    </source>
</evidence>
<dbReference type="Gene3D" id="3.40.50.720">
    <property type="entry name" value="NAD(P)-binding Rossmann-like Domain"/>
    <property type="match status" value="1"/>
</dbReference>
<dbReference type="Gene3D" id="3.90.25.10">
    <property type="entry name" value="UDP-galactose 4-epimerase, domain 1"/>
    <property type="match status" value="1"/>
</dbReference>
<dbReference type="PANTHER" id="PTHR47706:SF4">
    <property type="entry name" value="NMRA-LIKE DOMAIN-CONTAINING PROTEIN"/>
    <property type="match status" value="1"/>
</dbReference>
<name>A0A2C5XPL4_9HYPO</name>
<dbReference type="Proteomes" id="UP000224854">
    <property type="component" value="Unassembled WGS sequence"/>
</dbReference>
<protein>
    <recommendedName>
        <fullName evidence="6">NmrA-like domain-containing protein</fullName>
    </recommendedName>
</protein>
<dbReference type="OrthoDB" id="419598at2759"/>
<evidence type="ECO:0000256" key="3">
    <source>
        <dbReference type="ARBA" id="ARBA00023002"/>
    </source>
</evidence>
<organism evidence="4 5">
    <name type="scientific">Ophiocordyceps australis</name>
    <dbReference type="NCBI Taxonomy" id="1399860"/>
    <lineage>
        <taxon>Eukaryota</taxon>
        <taxon>Fungi</taxon>
        <taxon>Dikarya</taxon>
        <taxon>Ascomycota</taxon>
        <taxon>Pezizomycotina</taxon>
        <taxon>Sordariomycetes</taxon>
        <taxon>Hypocreomycetidae</taxon>
        <taxon>Hypocreales</taxon>
        <taxon>Ophiocordycipitaceae</taxon>
        <taxon>Ophiocordyceps</taxon>
    </lineage>
</organism>
<keyword evidence="2" id="KW-0521">NADP</keyword>
<gene>
    <name evidence="4" type="ORF">CDD82_3078</name>
</gene>
<dbReference type="PANTHER" id="PTHR47706">
    <property type="entry name" value="NMRA-LIKE FAMILY PROTEIN"/>
    <property type="match status" value="1"/>
</dbReference>
<dbReference type="SUPFAM" id="SSF51735">
    <property type="entry name" value="NAD(P)-binding Rossmann-fold domains"/>
    <property type="match status" value="1"/>
</dbReference>
<dbReference type="InterPro" id="IPR036291">
    <property type="entry name" value="NAD(P)-bd_dom_sf"/>
</dbReference>
<keyword evidence="5" id="KW-1185">Reference proteome</keyword>
<accession>A0A2C5XPL4</accession>
<dbReference type="InterPro" id="IPR051609">
    <property type="entry name" value="NmrA/Isoflavone_reductase-like"/>
</dbReference>
<evidence type="ECO:0000256" key="2">
    <source>
        <dbReference type="ARBA" id="ARBA00022857"/>
    </source>
</evidence>